<reference evidence="2" key="1">
    <citation type="submission" date="2014-05" db="EMBL/GenBank/DDBJ databases">
        <authorList>
            <person name="Chronopoulou M."/>
        </authorList>
    </citation>
    <scope>NUCLEOTIDE SEQUENCE</scope>
    <source>
        <tissue evidence="2">Whole organism</tissue>
    </source>
</reference>
<evidence type="ECO:0000256" key="1">
    <source>
        <dbReference type="SAM" id="MobiDB-lite"/>
    </source>
</evidence>
<name>A0A0K2U022_LEPSM</name>
<feature type="compositionally biased region" description="Polar residues" evidence="1">
    <location>
        <begin position="1"/>
        <end position="20"/>
    </location>
</feature>
<dbReference type="EMBL" id="HACA01014069">
    <property type="protein sequence ID" value="CDW31430.1"/>
    <property type="molecule type" value="Transcribed_RNA"/>
</dbReference>
<organism evidence="2">
    <name type="scientific">Lepeophtheirus salmonis</name>
    <name type="common">Salmon louse</name>
    <name type="synonym">Caligus salmonis</name>
    <dbReference type="NCBI Taxonomy" id="72036"/>
    <lineage>
        <taxon>Eukaryota</taxon>
        <taxon>Metazoa</taxon>
        <taxon>Ecdysozoa</taxon>
        <taxon>Arthropoda</taxon>
        <taxon>Crustacea</taxon>
        <taxon>Multicrustacea</taxon>
        <taxon>Hexanauplia</taxon>
        <taxon>Copepoda</taxon>
        <taxon>Siphonostomatoida</taxon>
        <taxon>Caligidae</taxon>
        <taxon>Lepeophtheirus</taxon>
    </lineage>
</organism>
<proteinExistence type="predicted"/>
<evidence type="ECO:0000313" key="2">
    <source>
        <dbReference type="EMBL" id="CDW31430.1"/>
    </source>
</evidence>
<sequence length="88" mass="9911">MSRQSPSSKCIQQQSPTGSNPAKMVATCPRAKNQPYGRRRTSGIWPMCVRVYHLGSTRSCPLGRWPSTIEPQHIVVRLLNDFLSTLKK</sequence>
<dbReference type="AlphaFoldDB" id="A0A0K2U022"/>
<accession>A0A0K2U022</accession>
<protein>
    <submittedName>
        <fullName evidence="2">Uncharacterized protein</fullName>
    </submittedName>
</protein>
<feature type="region of interest" description="Disordered" evidence="1">
    <location>
        <begin position="1"/>
        <end position="36"/>
    </location>
</feature>